<protein>
    <submittedName>
        <fullName evidence="1">Uncharacterized protein</fullName>
    </submittedName>
</protein>
<dbReference type="AlphaFoldDB" id="A0A1Y0EQ07"/>
<dbReference type="EMBL" id="CP021455">
    <property type="protein sequence ID" value="ARU05735.1"/>
    <property type="molecule type" value="Genomic_DNA"/>
</dbReference>
<keyword evidence="2" id="KW-1185">Reference proteome</keyword>
<gene>
    <name evidence="1" type="ORF">CCO03_14510</name>
</gene>
<evidence type="ECO:0000313" key="2">
    <source>
        <dbReference type="Proteomes" id="UP000196138"/>
    </source>
</evidence>
<dbReference type="KEGG" id="cser:CCO03_14510"/>
<name>A0A1Y0EQ07_9BURK</name>
<reference evidence="1 2" key="1">
    <citation type="submission" date="2017-05" db="EMBL/GenBank/DDBJ databases">
        <authorList>
            <person name="Song R."/>
            <person name="Chenine A.L."/>
            <person name="Ruprecht R.M."/>
        </authorList>
    </citation>
    <scope>NUCLEOTIDE SEQUENCE [LARGE SCALE GENOMIC DNA]</scope>
    <source>
        <strain evidence="1 2">DSM 26136</strain>
    </source>
</reference>
<accession>A0A1Y0EQ07</accession>
<proteinExistence type="predicted"/>
<dbReference type="Proteomes" id="UP000196138">
    <property type="component" value="Chromosome"/>
</dbReference>
<organism evidence="1 2">
    <name type="scientific">Comamonas serinivorans</name>
    <dbReference type="NCBI Taxonomy" id="1082851"/>
    <lineage>
        <taxon>Bacteria</taxon>
        <taxon>Pseudomonadati</taxon>
        <taxon>Pseudomonadota</taxon>
        <taxon>Betaproteobacteria</taxon>
        <taxon>Burkholderiales</taxon>
        <taxon>Comamonadaceae</taxon>
        <taxon>Comamonas</taxon>
    </lineage>
</organism>
<evidence type="ECO:0000313" key="1">
    <source>
        <dbReference type="EMBL" id="ARU05735.1"/>
    </source>
</evidence>
<sequence>MAPADGSAPVFQRSAILALIGSAKPHRLVIVLGSPVPEVGRDHDDWARFGRRMASQRVG</sequence>